<dbReference type="PROSITE" id="PS00523">
    <property type="entry name" value="SULFATASE_1"/>
    <property type="match status" value="1"/>
</dbReference>
<dbReference type="KEGG" id="tsph:KIH39_22565"/>
<evidence type="ECO:0000259" key="5">
    <source>
        <dbReference type="Pfam" id="PF00884"/>
    </source>
</evidence>
<dbReference type="Proteomes" id="UP000676194">
    <property type="component" value="Chromosome"/>
</dbReference>
<feature type="domain" description="Sulfatase N-terminal" evidence="5">
    <location>
        <begin position="27"/>
        <end position="353"/>
    </location>
</feature>
<keyword evidence="4" id="KW-0106">Calcium</keyword>
<dbReference type="Gene3D" id="3.40.720.10">
    <property type="entry name" value="Alkaline Phosphatase, subunit A"/>
    <property type="match status" value="1"/>
</dbReference>
<dbReference type="InterPro" id="IPR000917">
    <property type="entry name" value="Sulfatase_N"/>
</dbReference>
<dbReference type="InterPro" id="IPR050738">
    <property type="entry name" value="Sulfatase"/>
</dbReference>
<reference evidence="6" key="1">
    <citation type="submission" date="2021-05" db="EMBL/GenBank/DDBJ databases">
        <title>Complete genome sequence of the cellulolytic planctomycete Telmatocola sphagniphila SP2T and characterization of the first cellulase from planctomycetes.</title>
        <authorList>
            <person name="Rakitin A.L."/>
            <person name="Beletsky A.V."/>
            <person name="Naumoff D.G."/>
            <person name="Kulichevskaya I.S."/>
            <person name="Mardanov A.V."/>
            <person name="Ravin N.V."/>
            <person name="Dedysh S.N."/>
        </authorList>
    </citation>
    <scope>NUCLEOTIDE SEQUENCE</scope>
    <source>
        <strain evidence="6">SP2T</strain>
    </source>
</reference>
<evidence type="ECO:0000256" key="2">
    <source>
        <dbReference type="ARBA" id="ARBA00022723"/>
    </source>
</evidence>
<keyword evidence="3 6" id="KW-0378">Hydrolase</keyword>
<evidence type="ECO:0000313" key="6">
    <source>
        <dbReference type="EMBL" id="QVL31597.1"/>
    </source>
</evidence>
<keyword evidence="7" id="KW-1185">Reference proteome</keyword>
<sequence length="460" mass="51952">MPKSHLLAALLFGLLLFPSLTRATERPNILLLLTDDQAEWSLGCYGNKESKSPTCDKLAAEGALFKNAFVTTPVCSPSRATFMTGLQSTQCKIGDWITPAQGTNGLGLDPQLPTWPKILHTAGYRTGLVGKWHLGNQAKYHPLANGFDFFAGYLDGGWDPKDPLLEIDGKQTKIDDFSVDRSAADAIRFLDQSAGKPFALCVHFREPHTPYVPMPEADSALFKNLNPTIPDYPNLRVEQVKTWTKQYYACVHAIDRNVAKILAKLDDLKLAENTLVIFTSDHGYNIGHHGIHSKGNGNWCTTDNKGVRPNMWDTSLRIPVIIRWPGVIKPGTVYEEWFSNQDLFPTLLGAAGVEIPRDWQGKGHDLSTLMRGKPYQKREVLFGQYDISNTASQRMRMIRTKDWKLVRHYEVEGQDELFDLKNDPGELRNLYREEQQKAVREQLQMKLIEWMKSIEDPAAK</sequence>
<evidence type="ECO:0000256" key="3">
    <source>
        <dbReference type="ARBA" id="ARBA00022801"/>
    </source>
</evidence>
<comment type="similarity">
    <text evidence="1">Belongs to the sulfatase family.</text>
</comment>
<dbReference type="Gene3D" id="3.30.1120.10">
    <property type="match status" value="1"/>
</dbReference>
<dbReference type="EMBL" id="CP074694">
    <property type="protein sequence ID" value="QVL31597.1"/>
    <property type="molecule type" value="Genomic_DNA"/>
</dbReference>
<proteinExistence type="inferred from homology"/>
<dbReference type="PANTHER" id="PTHR42693">
    <property type="entry name" value="ARYLSULFATASE FAMILY MEMBER"/>
    <property type="match status" value="1"/>
</dbReference>
<keyword evidence="2" id="KW-0479">Metal-binding</keyword>
<protein>
    <submittedName>
        <fullName evidence="6">Sulfatase-like hydrolase/transferase</fullName>
    </submittedName>
</protein>
<gene>
    <name evidence="6" type="ORF">KIH39_22565</name>
</gene>
<dbReference type="RefSeq" id="WP_213495649.1">
    <property type="nucleotide sequence ID" value="NZ_CP074694.1"/>
</dbReference>
<evidence type="ECO:0000313" key="7">
    <source>
        <dbReference type="Proteomes" id="UP000676194"/>
    </source>
</evidence>
<dbReference type="GO" id="GO:0004065">
    <property type="term" value="F:arylsulfatase activity"/>
    <property type="evidence" value="ECO:0007669"/>
    <property type="project" value="TreeGrafter"/>
</dbReference>
<dbReference type="InterPro" id="IPR024607">
    <property type="entry name" value="Sulfatase_CS"/>
</dbReference>
<dbReference type="InterPro" id="IPR017850">
    <property type="entry name" value="Alkaline_phosphatase_core_sf"/>
</dbReference>
<dbReference type="PROSITE" id="PS00149">
    <property type="entry name" value="SULFATASE_2"/>
    <property type="match status" value="1"/>
</dbReference>
<dbReference type="PANTHER" id="PTHR42693:SF53">
    <property type="entry name" value="ENDO-4-O-SULFATASE"/>
    <property type="match status" value="1"/>
</dbReference>
<dbReference type="Pfam" id="PF00884">
    <property type="entry name" value="Sulfatase"/>
    <property type="match status" value="1"/>
</dbReference>
<organism evidence="6 7">
    <name type="scientific">Telmatocola sphagniphila</name>
    <dbReference type="NCBI Taxonomy" id="1123043"/>
    <lineage>
        <taxon>Bacteria</taxon>
        <taxon>Pseudomonadati</taxon>
        <taxon>Planctomycetota</taxon>
        <taxon>Planctomycetia</taxon>
        <taxon>Gemmatales</taxon>
        <taxon>Gemmataceae</taxon>
    </lineage>
</organism>
<dbReference type="SUPFAM" id="SSF53649">
    <property type="entry name" value="Alkaline phosphatase-like"/>
    <property type="match status" value="1"/>
</dbReference>
<name>A0A8E6EUQ8_9BACT</name>
<evidence type="ECO:0000256" key="1">
    <source>
        <dbReference type="ARBA" id="ARBA00008779"/>
    </source>
</evidence>
<evidence type="ECO:0000256" key="4">
    <source>
        <dbReference type="ARBA" id="ARBA00022837"/>
    </source>
</evidence>
<accession>A0A8E6EUQ8</accession>
<dbReference type="GO" id="GO:0046872">
    <property type="term" value="F:metal ion binding"/>
    <property type="evidence" value="ECO:0007669"/>
    <property type="project" value="UniProtKB-KW"/>
</dbReference>
<dbReference type="AlphaFoldDB" id="A0A8E6EUQ8"/>